<keyword evidence="5" id="KW-0547">Nucleotide-binding</keyword>
<dbReference type="Pfam" id="PF00005">
    <property type="entry name" value="ABC_tran"/>
    <property type="match status" value="1"/>
</dbReference>
<keyword evidence="13" id="KW-1185">Reference proteome</keyword>
<dbReference type="InterPro" id="IPR017871">
    <property type="entry name" value="ABC_transporter-like_CS"/>
</dbReference>
<evidence type="ECO:0000256" key="6">
    <source>
        <dbReference type="ARBA" id="ARBA00022840"/>
    </source>
</evidence>
<evidence type="ECO:0000313" key="13">
    <source>
        <dbReference type="Proteomes" id="UP000574276"/>
    </source>
</evidence>
<dbReference type="InterPro" id="IPR036640">
    <property type="entry name" value="ABC1_TM_sf"/>
</dbReference>
<dbReference type="PROSITE" id="PS50929">
    <property type="entry name" value="ABC_TM1F"/>
    <property type="match status" value="1"/>
</dbReference>
<keyword evidence="2" id="KW-0813">Transport</keyword>
<proteinExistence type="predicted"/>
<dbReference type="RefSeq" id="WP_228353362.1">
    <property type="nucleotide sequence ID" value="NZ_JACEGA010000001.1"/>
</dbReference>
<feature type="domain" description="ABC transporter" evidence="10">
    <location>
        <begin position="358"/>
        <end position="592"/>
    </location>
</feature>
<evidence type="ECO:0000259" key="11">
    <source>
        <dbReference type="PROSITE" id="PS50929"/>
    </source>
</evidence>
<evidence type="ECO:0000256" key="2">
    <source>
        <dbReference type="ARBA" id="ARBA00022448"/>
    </source>
</evidence>
<evidence type="ECO:0000256" key="4">
    <source>
        <dbReference type="ARBA" id="ARBA00022692"/>
    </source>
</evidence>
<evidence type="ECO:0000256" key="5">
    <source>
        <dbReference type="ARBA" id="ARBA00022741"/>
    </source>
</evidence>
<feature type="domain" description="ABC transmembrane type-1" evidence="11">
    <location>
        <begin position="39"/>
        <end position="324"/>
    </location>
</feature>
<dbReference type="CDD" id="cd03254">
    <property type="entry name" value="ABCC_Glucan_exporter_like"/>
    <property type="match status" value="1"/>
</dbReference>
<dbReference type="GO" id="GO:0005524">
    <property type="term" value="F:ATP binding"/>
    <property type="evidence" value="ECO:0007669"/>
    <property type="project" value="UniProtKB-KW"/>
</dbReference>
<feature type="transmembrane region" description="Helical" evidence="9">
    <location>
        <begin position="36"/>
        <end position="58"/>
    </location>
</feature>
<dbReference type="Proteomes" id="UP000574276">
    <property type="component" value="Unassembled WGS sequence"/>
</dbReference>
<evidence type="ECO:0000259" key="10">
    <source>
        <dbReference type="PROSITE" id="PS50893"/>
    </source>
</evidence>
<accession>A0A839K3H6</accession>
<evidence type="ECO:0000256" key="1">
    <source>
        <dbReference type="ARBA" id="ARBA00004651"/>
    </source>
</evidence>
<dbReference type="CDD" id="cd18547">
    <property type="entry name" value="ABC_6TM_Tm288_like"/>
    <property type="match status" value="1"/>
</dbReference>
<comment type="subcellular location">
    <subcellularLocation>
        <location evidence="1">Cell membrane</location>
        <topology evidence="1">Multi-pass membrane protein</topology>
    </subcellularLocation>
</comment>
<protein>
    <submittedName>
        <fullName evidence="12">ABC transporter ATP-binding protein</fullName>
    </submittedName>
</protein>
<evidence type="ECO:0000256" key="9">
    <source>
        <dbReference type="SAM" id="Phobius"/>
    </source>
</evidence>
<dbReference type="GO" id="GO:0015421">
    <property type="term" value="F:ABC-type oligopeptide transporter activity"/>
    <property type="evidence" value="ECO:0007669"/>
    <property type="project" value="TreeGrafter"/>
</dbReference>
<dbReference type="SUPFAM" id="SSF52540">
    <property type="entry name" value="P-loop containing nucleoside triphosphate hydrolases"/>
    <property type="match status" value="1"/>
</dbReference>
<feature type="transmembrane region" description="Helical" evidence="9">
    <location>
        <begin position="78"/>
        <end position="106"/>
    </location>
</feature>
<gene>
    <name evidence="12" type="ORF">H0486_12705</name>
</gene>
<dbReference type="InterPro" id="IPR003593">
    <property type="entry name" value="AAA+_ATPase"/>
</dbReference>
<organism evidence="12 13">
    <name type="scientific">Variimorphobacter saccharofermentans</name>
    <dbReference type="NCBI Taxonomy" id="2755051"/>
    <lineage>
        <taxon>Bacteria</taxon>
        <taxon>Bacillati</taxon>
        <taxon>Bacillota</taxon>
        <taxon>Clostridia</taxon>
        <taxon>Lachnospirales</taxon>
        <taxon>Lachnospiraceae</taxon>
        <taxon>Variimorphobacter</taxon>
    </lineage>
</organism>
<dbReference type="FunFam" id="1.20.1560.10:FF:000011">
    <property type="entry name" value="Multidrug ABC transporter ATP-binding protein"/>
    <property type="match status" value="1"/>
</dbReference>
<keyword evidence="7 9" id="KW-1133">Transmembrane helix</keyword>
<reference evidence="12 13" key="1">
    <citation type="submission" date="2020-07" db="EMBL/GenBank/DDBJ databases">
        <title>Characterization and genome sequencing of isolate MD1, a novel member within the family Lachnospiraceae.</title>
        <authorList>
            <person name="Rettenmaier R."/>
            <person name="Di Bello L."/>
            <person name="Zinser C."/>
            <person name="Scheitz K."/>
            <person name="Liebl W."/>
            <person name="Zverlov V."/>
        </authorList>
    </citation>
    <scope>NUCLEOTIDE SEQUENCE [LARGE SCALE GENOMIC DNA]</scope>
    <source>
        <strain evidence="12 13">MD1</strain>
    </source>
</reference>
<dbReference type="PROSITE" id="PS00211">
    <property type="entry name" value="ABC_TRANSPORTER_1"/>
    <property type="match status" value="1"/>
</dbReference>
<dbReference type="GO" id="GO:0016887">
    <property type="term" value="F:ATP hydrolysis activity"/>
    <property type="evidence" value="ECO:0007669"/>
    <property type="project" value="InterPro"/>
</dbReference>
<keyword evidence="3" id="KW-1003">Cell membrane</keyword>
<evidence type="ECO:0000256" key="8">
    <source>
        <dbReference type="ARBA" id="ARBA00023136"/>
    </source>
</evidence>
<name>A0A839K3H6_9FIRM</name>
<evidence type="ECO:0000313" key="12">
    <source>
        <dbReference type="EMBL" id="MBB2183732.1"/>
    </source>
</evidence>
<keyword evidence="4 9" id="KW-0812">Transmembrane</keyword>
<keyword evidence="8 9" id="KW-0472">Membrane</keyword>
<dbReference type="SUPFAM" id="SSF90123">
    <property type="entry name" value="ABC transporter transmembrane region"/>
    <property type="match status" value="1"/>
</dbReference>
<dbReference type="GO" id="GO:0005886">
    <property type="term" value="C:plasma membrane"/>
    <property type="evidence" value="ECO:0007669"/>
    <property type="project" value="UniProtKB-SubCell"/>
</dbReference>
<dbReference type="PROSITE" id="PS50893">
    <property type="entry name" value="ABC_TRANSPORTER_2"/>
    <property type="match status" value="1"/>
</dbReference>
<dbReference type="PANTHER" id="PTHR43394">
    <property type="entry name" value="ATP-DEPENDENT PERMEASE MDL1, MITOCHONDRIAL"/>
    <property type="match status" value="1"/>
</dbReference>
<sequence>MPANAGRAWISDKTDKPKDTKYVIKRLWYYISHYKWMLILAILLTIASNLFALIGPMLSGYAIDAIEPGKGLVVFKTVFYYAGWMIAFYILSSVLSYLLSVLMLYLSQKIVNKMREDVFTKLVDLPVNYFDRNQAGDIISRISYDIDTVNTSLSTDVVQIFTSVITVAGSLVMMFLISPVLVLAMLITIPLSILYTRYMAKKVRPLFRKRSAKLGELNGYIEEMVSGQKTIKAYAAESSVINRFDNLNEEAVNAYYDAEYYGSITGPTVNFINNLSLSLVTVFGAILYLLEYMTLGNISSFVQYSRKFSGPISETANIISELQSAAAAAERVFKLVDEKPEALDKPDAVELSEVKGDVSIENVSFGYLPDRMIIKNLFLHAKPGSLTAIVGPTGAGKTTMINLLMRFYDVWQGSIYIDSKETRNLTRNSLRKAYAMVLQDTWLFQGTIFENIAYGKENATMEEVVSAAKLVGMHSYIKRLPKGYDTVVNEDGINISKGQKQLLTIARAMLLDAKMLILDEATSNVDTRTEIKIQKAMRKLMEDKTCFVIAHRLSTIQGADNILVVNQGNVVEQGTHKELMEKKGFYYKLYQAQFE</sequence>
<dbReference type="InterPro" id="IPR003439">
    <property type="entry name" value="ABC_transporter-like_ATP-bd"/>
</dbReference>
<evidence type="ECO:0000256" key="7">
    <source>
        <dbReference type="ARBA" id="ARBA00022989"/>
    </source>
</evidence>
<dbReference type="InterPro" id="IPR039421">
    <property type="entry name" value="Type_1_exporter"/>
</dbReference>
<dbReference type="Pfam" id="PF00664">
    <property type="entry name" value="ABC_membrane"/>
    <property type="match status" value="1"/>
</dbReference>
<comment type="caution">
    <text evidence="12">The sequence shown here is derived from an EMBL/GenBank/DDBJ whole genome shotgun (WGS) entry which is preliminary data.</text>
</comment>
<dbReference type="Gene3D" id="3.40.50.300">
    <property type="entry name" value="P-loop containing nucleotide triphosphate hydrolases"/>
    <property type="match status" value="1"/>
</dbReference>
<dbReference type="PANTHER" id="PTHR43394:SF1">
    <property type="entry name" value="ATP-BINDING CASSETTE SUB-FAMILY B MEMBER 10, MITOCHONDRIAL"/>
    <property type="match status" value="1"/>
</dbReference>
<evidence type="ECO:0000256" key="3">
    <source>
        <dbReference type="ARBA" id="ARBA00022475"/>
    </source>
</evidence>
<dbReference type="FunFam" id="3.40.50.300:FF:000287">
    <property type="entry name" value="Multidrug ABC transporter ATP-binding protein"/>
    <property type="match status" value="1"/>
</dbReference>
<dbReference type="InterPro" id="IPR027417">
    <property type="entry name" value="P-loop_NTPase"/>
</dbReference>
<dbReference type="Gene3D" id="1.20.1560.10">
    <property type="entry name" value="ABC transporter type 1, transmembrane domain"/>
    <property type="match status" value="1"/>
</dbReference>
<dbReference type="EMBL" id="JACEGA010000001">
    <property type="protein sequence ID" value="MBB2183732.1"/>
    <property type="molecule type" value="Genomic_DNA"/>
</dbReference>
<keyword evidence="6 12" id="KW-0067">ATP-binding</keyword>
<dbReference type="InterPro" id="IPR011527">
    <property type="entry name" value="ABC1_TM_dom"/>
</dbReference>
<dbReference type="SMART" id="SM00382">
    <property type="entry name" value="AAA"/>
    <property type="match status" value="1"/>
</dbReference>
<dbReference type="AlphaFoldDB" id="A0A839K3H6"/>